<keyword evidence="5" id="KW-1185">Reference proteome</keyword>
<reference evidence="4 5" key="1">
    <citation type="submission" date="2021-06" db="EMBL/GenBank/DDBJ databases">
        <authorList>
            <person name="Jeong J.W."/>
        </authorList>
    </citation>
    <scope>NUCLEOTIDE SEQUENCE [LARGE SCALE GENOMIC DNA]</scope>
    <source>
        <strain evidence="4 5">MMS21-TAE1-1</strain>
    </source>
</reference>
<dbReference type="Proteomes" id="UP000824166">
    <property type="component" value="Unassembled WGS sequence"/>
</dbReference>
<evidence type="ECO:0000313" key="4">
    <source>
        <dbReference type="EMBL" id="MBU8864971.1"/>
    </source>
</evidence>
<keyword evidence="2" id="KW-0520">NAD</keyword>
<organism evidence="4 5">
    <name type="scientific">Paenarthrobacter aromaticivorans</name>
    <dbReference type="NCBI Taxonomy" id="2849150"/>
    <lineage>
        <taxon>Bacteria</taxon>
        <taxon>Bacillati</taxon>
        <taxon>Actinomycetota</taxon>
        <taxon>Actinomycetes</taxon>
        <taxon>Micrococcales</taxon>
        <taxon>Micrococcaceae</taxon>
        <taxon>Paenarthrobacter</taxon>
    </lineage>
</organism>
<dbReference type="Pfam" id="PF02826">
    <property type="entry name" value="2-Hacid_dh_C"/>
    <property type="match status" value="1"/>
</dbReference>
<feature type="domain" description="D-isomer specific 2-hydroxyacid dehydrogenase NAD-binding" evidence="3">
    <location>
        <begin position="99"/>
        <end position="282"/>
    </location>
</feature>
<name>A0ABS6HZP6_9MICC</name>
<evidence type="ECO:0000313" key="5">
    <source>
        <dbReference type="Proteomes" id="UP000824166"/>
    </source>
</evidence>
<protein>
    <submittedName>
        <fullName evidence="4">Phosphoglycerate dehydrogenase</fullName>
    </submittedName>
</protein>
<evidence type="ECO:0000256" key="1">
    <source>
        <dbReference type="ARBA" id="ARBA00023002"/>
    </source>
</evidence>
<evidence type="ECO:0000259" key="3">
    <source>
        <dbReference type="Pfam" id="PF02826"/>
    </source>
</evidence>
<keyword evidence="1" id="KW-0560">Oxidoreductase</keyword>
<dbReference type="RefSeq" id="WP_216921983.1">
    <property type="nucleotide sequence ID" value="NZ_JAHOPC010000001.1"/>
</dbReference>
<accession>A0ABS6HZP6</accession>
<sequence length="312" mass="32742">MKILVPNTISLDLSNSGEDVFVYKVDEPVPDEHVDAEVLVVWQNTGANLADAAKRMTALKLVQTLAAGPDSVLAAGFGTNVSIASGRSLHDGPVAEHALALILAAVRRLDVLHDAQRTATWDRAYNVAQSAAATEQQYTLDGANVTIWGFGSIAGRLAPLLAALGAKVTGIANSAGERYGFPVVATENLPEILHTTDVLVSILPAVPETENALNAEILEALPDTAVFINVGRGATVDEDALVAALHEGRLRAAALDVTKEEPLPADSKLWSSPNLIITPHVAGNRPKGSAQLVLANISALREGSDLTNLVDR</sequence>
<gene>
    <name evidence="4" type="ORF">KSW38_01505</name>
</gene>
<dbReference type="EMBL" id="JAHOPC010000001">
    <property type="protein sequence ID" value="MBU8864971.1"/>
    <property type="molecule type" value="Genomic_DNA"/>
</dbReference>
<evidence type="ECO:0000256" key="2">
    <source>
        <dbReference type="ARBA" id="ARBA00023027"/>
    </source>
</evidence>
<dbReference type="PANTHER" id="PTHR43333">
    <property type="entry name" value="2-HACID_DH_C DOMAIN-CONTAINING PROTEIN"/>
    <property type="match status" value="1"/>
</dbReference>
<proteinExistence type="predicted"/>
<dbReference type="PANTHER" id="PTHR43333:SF1">
    <property type="entry name" value="D-ISOMER SPECIFIC 2-HYDROXYACID DEHYDROGENASE NAD-BINDING DOMAIN-CONTAINING PROTEIN"/>
    <property type="match status" value="1"/>
</dbReference>
<dbReference type="InterPro" id="IPR006140">
    <property type="entry name" value="D-isomer_DH_NAD-bd"/>
</dbReference>
<comment type="caution">
    <text evidence="4">The sequence shown here is derived from an EMBL/GenBank/DDBJ whole genome shotgun (WGS) entry which is preliminary data.</text>
</comment>